<evidence type="ECO:0000259" key="6">
    <source>
        <dbReference type="PROSITE" id="PS51387"/>
    </source>
</evidence>
<dbReference type="OrthoDB" id="2151789at2759"/>
<dbReference type="SUPFAM" id="SSF56176">
    <property type="entry name" value="FAD-binding/transporter-associated domain-like"/>
    <property type="match status" value="1"/>
</dbReference>
<name>A0A9P5T880_9AGAM</name>
<dbReference type="InterPro" id="IPR006094">
    <property type="entry name" value="Oxid_FAD_bind_N"/>
</dbReference>
<reference evidence="7" key="2">
    <citation type="journal article" date="2020" name="Nat. Commun.">
        <title>Large-scale genome sequencing of mycorrhizal fungi provides insights into the early evolution of symbiotic traits.</title>
        <authorList>
            <person name="Miyauchi S."/>
            <person name="Kiss E."/>
            <person name="Kuo A."/>
            <person name="Drula E."/>
            <person name="Kohler A."/>
            <person name="Sanchez-Garcia M."/>
            <person name="Morin E."/>
            <person name="Andreopoulos B."/>
            <person name="Barry K.W."/>
            <person name="Bonito G."/>
            <person name="Buee M."/>
            <person name="Carver A."/>
            <person name="Chen C."/>
            <person name="Cichocki N."/>
            <person name="Clum A."/>
            <person name="Culley D."/>
            <person name="Crous P.W."/>
            <person name="Fauchery L."/>
            <person name="Girlanda M."/>
            <person name="Hayes R.D."/>
            <person name="Keri Z."/>
            <person name="LaButti K."/>
            <person name="Lipzen A."/>
            <person name="Lombard V."/>
            <person name="Magnuson J."/>
            <person name="Maillard F."/>
            <person name="Murat C."/>
            <person name="Nolan M."/>
            <person name="Ohm R.A."/>
            <person name="Pangilinan J."/>
            <person name="Pereira M.F."/>
            <person name="Perotto S."/>
            <person name="Peter M."/>
            <person name="Pfister S."/>
            <person name="Riley R."/>
            <person name="Sitrit Y."/>
            <person name="Stielow J.B."/>
            <person name="Szollosi G."/>
            <person name="Zifcakova L."/>
            <person name="Stursova M."/>
            <person name="Spatafora J.W."/>
            <person name="Tedersoo L."/>
            <person name="Vaario L.M."/>
            <person name="Yamada A."/>
            <person name="Yan M."/>
            <person name="Wang P."/>
            <person name="Xu J."/>
            <person name="Bruns T."/>
            <person name="Baldrian P."/>
            <person name="Vilgalys R."/>
            <person name="Dunand C."/>
            <person name="Henrissat B."/>
            <person name="Grigoriev I.V."/>
            <person name="Hibbett D."/>
            <person name="Nagy L.G."/>
            <person name="Martin F.M."/>
        </authorList>
    </citation>
    <scope>NUCLEOTIDE SEQUENCE</scope>
    <source>
        <strain evidence="7">Prilba</strain>
    </source>
</reference>
<dbReference type="Gene3D" id="3.30.465.10">
    <property type="match status" value="1"/>
</dbReference>
<dbReference type="Pfam" id="PF01565">
    <property type="entry name" value="FAD_binding_4"/>
    <property type="match status" value="1"/>
</dbReference>
<keyword evidence="8" id="KW-1185">Reference proteome</keyword>
<keyword evidence="5" id="KW-0732">Signal</keyword>
<dbReference type="AlphaFoldDB" id="A0A9P5T880"/>
<accession>A0A9P5T880</accession>
<gene>
    <name evidence="7" type="ORF">DFH94DRAFT_485393</name>
</gene>
<evidence type="ECO:0000313" key="8">
    <source>
        <dbReference type="Proteomes" id="UP000759537"/>
    </source>
</evidence>
<dbReference type="EMBL" id="WHVB01000009">
    <property type="protein sequence ID" value="KAF8479491.1"/>
    <property type="molecule type" value="Genomic_DNA"/>
</dbReference>
<feature type="signal peptide" evidence="5">
    <location>
        <begin position="1"/>
        <end position="21"/>
    </location>
</feature>
<comment type="caution">
    <text evidence="7">The sequence shown here is derived from an EMBL/GenBank/DDBJ whole genome shotgun (WGS) entry which is preliminary data.</text>
</comment>
<reference evidence="7" key="1">
    <citation type="submission" date="2019-10" db="EMBL/GenBank/DDBJ databases">
        <authorList>
            <consortium name="DOE Joint Genome Institute"/>
            <person name="Kuo A."/>
            <person name="Miyauchi S."/>
            <person name="Kiss E."/>
            <person name="Drula E."/>
            <person name="Kohler A."/>
            <person name="Sanchez-Garcia M."/>
            <person name="Andreopoulos B."/>
            <person name="Barry K.W."/>
            <person name="Bonito G."/>
            <person name="Buee M."/>
            <person name="Carver A."/>
            <person name="Chen C."/>
            <person name="Cichocki N."/>
            <person name="Clum A."/>
            <person name="Culley D."/>
            <person name="Crous P.W."/>
            <person name="Fauchery L."/>
            <person name="Girlanda M."/>
            <person name="Hayes R."/>
            <person name="Keri Z."/>
            <person name="LaButti K."/>
            <person name="Lipzen A."/>
            <person name="Lombard V."/>
            <person name="Magnuson J."/>
            <person name="Maillard F."/>
            <person name="Morin E."/>
            <person name="Murat C."/>
            <person name="Nolan M."/>
            <person name="Ohm R."/>
            <person name="Pangilinan J."/>
            <person name="Pereira M."/>
            <person name="Perotto S."/>
            <person name="Peter M."/>
            <person name="Riley R."/>
            <person name="Sitrit Y."/>
            <person name="Stielow B."/>
            <person name="Szollosi G."/>
            <person name="Zifcakova L."/>
            <person name="Stursova M."/>
            <person name="Spatafora J.W."/>
            <person name="Tedersoo L."/>
            <person name="Vaario L.-M."/>
            <person name="Yamada A."/>
            <person name="Yan M."/>
            <person name="Wang P."/>
            <person name="Xu J."/>
            <person name="Bruns T."/>
            <person name="Baldrian P."/>
            <person name="Vilgalys R."/>
            <person name="Henrissat B."/>
            <person name="Grigoriev I.V."/>
            <person name="Hibbett D."/>
            <person name="Nagy L.G."/>
            <person name="Martin F.M."/>
        </authorList>
    </citation>
    <scope>NUCLEOTIDE SEQUENCE</scope>
    <source>
        <strain evidence="7">Prilba</strain>
    </source>
</reference>
<protein>
    <submittedName>
        <fullName evidence="7">FAD-binding domain-containing protein</fullName>
    </submittedName>
</protein>
<keyword evidence="2" id="KW-0285">Flavoprotein</keyword>
<dbReference type="PROSITE" id="PS51387">
    <property type="entry name" value="FAD_PCMH"/>
    <property type="match status" value="1"/>
</dbReference>
<sequence>MALRTLLLGALSQALLSFGQPEVMEIYNPSDLLCTCNQIAATISDVSQVFFPSAPMYLSDIEHATPSSTEASACSVEPGSAEDVGVILRILGSARTPFAVKGGGHAFNPGFSSTRGVQIAMTRFNETKVNPMTSTVDVGAGLIWDQVYETLEPIGVNVLGGRIPGIGVAGLTLGGGYSFLSSQYGLTLDNVAGYELVLPNGTVINVTSEDDDLWFGLRGGLNNFGIVTKFILKSYPQGDVWGGVRFYSENQLDAIREAFFKFQQKTDTKAEAAVSLSYSSGQVLCAVLFFYDAPTPSGVFDDLLGIPATRGNVLTGSFFDFFQSLSAQGDFHGYRVFGDTASVIQYSPAVFDAFVDQTKLWGARLLVLDETATVTLTQEPFGKGIFSHGSGSAYPPDRSHAIFPSSHTIGWSNASLDDTMASALRNISYSIRAAALADGQDVSRAALYPNYAISGTPLEDMYGGNVKRLRKIRAEIDPKDVMGLAGGWKF</sequence>
<dbReference type="InterPro" id="IPR050416">
    <property type="entry name" value="FAD-linked_Oxidoreductase"/>
</dbReference>
<evidence type="ECO:0000256" key="3">
    <source>
        <dbReference type="ARBA" id="ARBA00022827"/>
    </source>
</evidence>
<dbReference type="InterPro" id="IPR036318">
    <property type="entry name" value="FAD-bd_PCMH-like_sf"/>
</dbReference>
<organism evidence="7 8">
    <name type="scientific">Russula ochroleuca</name>
    <dbReference type="NCBI Taxonomy" id="152965"/>
    <lineage>
        <taxon>Eukaryota</taxon>
        <taxon>Fungi</taxon>
        <taxon>Dikarya</taxon>
        <taxon>Basidiomycota</taxon>
        <taxon>Agaricomycotina</taxon>
        <taxon>Agaricomycetes</taxon>
        <taxon>Russulales</taxon>
        <taxon>Russulaceae</taxon>
        <taxon>Russula</taxon>
    </lineage>
</organism>
<dbReference type="Proteomes" id="UP000759537">
    <property type="component" value="Unassembled WGS sequence"/>
</dbReference>
<keyword evidence="3" id="KW-0274">FAD</keyword>
<evidence type="ECO:0000256" key="1">
    <source>
        <dbReference type="ARBA" id="ARBA00005466"/>
    </source>
</evidence>
<dbReference type="InterPro" id="IPR016169">
    <property type="entry name" value="FAD-bd_PCMH_sub2"/>
</dbReference>
<dbReference type="InterPro" id="IPR012951">
    <property type="entry name" value="BBE"/>
</dbReference>
<comment type="similarity">
    <text evidence="1">Belongs to the oxygen-dependent FAD-linked oxidoreductase family.</text>
</comment>
<evidence type="ECO:0000256" key="4">
    <source>
        <dbReference type="ARBA" id="ARBA00023002"/>
    </source>
</evidence>
<dbReference type="PANTHER" id="PTHR42973:SF13">
    <property type="entry name" value="FAD-BINDING PCMH-TYPE DOMAIN-CONTAINING PROTEIN"/>
    <property type="match status" value="1"/>
</dbReference>
<evidence type="ECO:0000313" key="7">
    <source>
        <dbReference type="EMBL" id="KAF8479491.1"/>
    </source>
</evidence>
<feature type="domain" description="FAD-binding PCMH-type" evidence="6">
    <location>
        <begin position="68"/>
        <end position="237"/>
    </location>
</feature>
<dbReference type="Pfam" id="PF08031">
    <property type="entry name" value="BBE"/>
    <property type="match status" value="1"/>
</dbReference>
<feature type="chain" id="PRO_5040476710" evidence="5">
    <location>
        <begin position="22"/>
        <end position="490"/>
    </location>
</feature>
<keyword evidence="4" id="KW-0560">Oxidoreductase</keyword>
<evidence type="ECO:0000256" key="5">
    <source>
        <dbReference type="SAM" id="SignalP"/>
    </source>
</evidence>
<dbReference type="GO" id="GO:0016491">
    <property type="term" value="F:oxidoreductase activity"/>
    <property type="evidence" value="ECO:0007669"/>
    <property type="project" value="UniProtKB-KW"/>
</dbReference>
<proteinExistence type="inferred from homology"/>
<dbReference type="PANTHER" id="PTHR42973">
    <property type="entry name" value="BINDING OXIDOREDUCTASE, PUTATIVE (AFU_ORTHOLOGUE AFUA_1G17690)-RELATED"/>
    <property type="match status" value="1"/>
</dbReference>
<dbReference type="GO" id="GO:0071949">
    <property type="term" value="F:FAD binding"/>
    <property type="evidence" value="ECO:0007669"/>
    <property type="project" value="InterPro"/>
</dbReference>
<evidence type="ECO:0000256" key="2">
    <source>
        <dbReference type="ARBA" id="ARBA00022630"/>
    </source>
</evidence>
<dbReference type="InterPro" id="IPR016166">
    <property type="entry name" value="FAD-bd_PCMH"/>
</dbReference>